<dbReference type="PANTHER" id="PTHR30118:SF15">
    <property type="entry name" value="TRANSCRIPTIONAL REGULATORY PROTEIN"/>
    <property type="match status" value="1"/>
</dbReference>
<comment type="similarity">
    <text evidence="1">Belongs to the LysR transcriptional regulatory family.</text>
</comment>
<organism evidence="6 7">
    <name type="scientific">Vibrio splendidus</name>
    <dbReference type="NCBI Taxonomy" id="29497"/>
    <lineage>
        <taxon>Bacteria</taxon>
        <taxon>Pseudomonadati</taxon>
        <taxon>Pseudomonadota</taxon>
        <taxon>Gammaproteobacteria</taxon>
        <taxon>Vibrionales</taxon>
        <taxon>Vibrionaceae</taxon>
        <taxon>Vibrio</taxon>
    </lineage>
</organism>
<dbReference type="InterPro" id="IPR000847">
    <property type="entry name" value="LysR_HTH_N"/>
</dbReference>
<proteinExistence type="inferred from homology"/>
<dbReference type="AlphaFoldDB" id="A0A2N7FH82"/>
<keyword evidence="2" id="KW-0805">Transcription regulation</keyword>
<keyword evidence="3" id="KW-0238">DNA-binding</keyword>
<dbReference type="InterPro" id="IPR036390">
    <property type="entry name" value="WH_DNA-bd_sf"/>
</dbReference>
<keyword evidence="4" id="KW-0804">Transcription</keyword>
<dbReference type="PROSITE" id="PS50931">
    <property type="entry name" value="HTH_LYSR"/>
    <property type="match status" value="1"/>
</dbReference>
<evidence type="ECO:0000256" key="4">
    <source>
        <dbReference type="ARBA" id="ARBA00023163"/>
    </source>
</evidence>
<dbReference type="Pfam" id="PF00126">
    <property type="entry name" value="HTH_1"/>
    <property type="match status" value="1"/>
</dbReference>
<evidence type="ECO:0000256" key="3">
    <source>
        <dbReference type="ARBA" id="ARBA00023125"/>
    </source>
</evidence>
<dbReference type="Proteomes" id="UP000235330">
    <property type="component" value="Unassembled WGS sequence"/>
</dbReference>
<accession>A0A2N7FH82</accession>
<reference evidence="7" key="1">
    <citation type="submission" date="2016-07" db="EMBL/GenBank/DDBJ databases">
        <title>Nontailed viruses are major unrecognized killers of bacteria in the ocean.</title>
        <authorList>
            <person name="Kauffman K."/>
            <person name="Hussain F."/>
            <person name="Yang J."/>
            <person name="Arevalo P."/>
            <person name="Brown J."/>
            <person name="Cutler M."/>
            <person name="Kelly L."/>
            <person name="Polz M.F."/>
        </authorList>
    </citation>
    <scope>NUCLEOTIDE SEQUENCE [LARGE SCALE GENOMIC DNA]</scope>
    <source>
        <strain evidence="7">10N.261.55.E11</strain>
    </source>
</reference>
<evidence type="ECO:0000259" key="5">
    <source>
        <dbReference type="PROSITE" id="PS50931"/>
    </source>
</evidence>
<dbReference type="EMBL" id="MCWU01000013">
    <property type="protein sequence ID" value="PMJ68665.1"/>
    <property type="molecule type" value="Genomic_DNA"/>
</dbReference>
<dbReference type="InterPro" id="IPR036388">
    <property type="entry name" value="WH-like_DNA-bd_sf"/>
</dbReference>
<dbReference type="InterPro" id="IPR050389">
    <property type="entry name" value="LysR-type_TF"/>
</dbReference>
<feature type="domain" description="HTH lysR-type" evidence="5">
    <location>
        <begin position="1"/>
        <end position="59"/>
    </location>
</feature>
<dbReference type="GO" id="GO:0003677">
    <property type="term" value="F:DNA binding"/>
    <property type="evidence" value="ECO:0007669"/>
    <property type="project" value="UniProtKB-KW"/>
</dbReference>
<evidence type="ECO:0000256" key="2">
    <source>
        <dbReference type="ARBA" id="ARBA00023015"/>
    </source>
</evidence>
<gene>
    <name evidence="6" type="ORF">BCU17_00635</name>
</gene>
<name>A0A2N7FH82_VIBSP</name>
<dbReference type="Gene3D" id="1.10.10.10">
    <property type="entry name" value="Winged helix-like DNA-binding domain superfamily/Winged helix DNA-binding domain"/>
    <property type="match status" value="1"/>
</dbReference>
<dbReference type="SUPFAM" id="SSF46785">
    <property type="entry name" value="Winged helix' DNA-binding domain"/>
    <property type="match status" value="1"/>
</dbReference>
<evidence type="ECO:0000313" key="6">
    <source>
        <dbReference type="EMBL" id="PMJ68665.1"/>
    </source>
</evidence>
<evidence type="ECO:0000256" key="1">
    <source>
        <dbReference type="ARBA" id="ARBA00009437"/>
    </source>
</evidence>
<sequence length="267" mass="30285">MNELNALRVFLTLMQTGSTSRAAMKLGRSQSYISKVLAQLRETLDDPLFIRSSEGMVPTSYALAVEPKLKTALESVFLALEPEHFAPQKLTKVSLHIIEPYLVQKGSAIIKAIRQETDAVIDIRTWGEHSESLILQEDVDLGIHILNDKPQSFYQKRLHQGSASFKGNIGSREYVKYVVAGVNEHENLFNKLDPTIKPKLYIDNYQLMSQLMDDFYTLRYNKVSDELTHTDISVDIALIVKSSRRHSAKIEWLCELVEPIINQGPVI</sequence>
<dbReference type="PANTHER" id="PTHR30118">
    <property type="entry name" value="HTH-TYPE TRANSCRIPTIONAL REGULATOR LEUO-RELATED"/>
    <property type="match status" value="1"/>
</dbReference>
<protein>
    <submittedName>
        <fullName evidence="6">LysR family transcriptional regulator</fullName>
    </submittedName>
</protein>
<comment type="caution">
    <text evidence="6">The sequence shown here is derived from an EMBL/GenBank/DDBJ whole genome shotgun (WGS) entry which is preliminary data.</text>
</comment>
<evidence type="ECO:0000313" key="7">
    <source>
        <dbReference type="Proteomes" id="UP000235330"/>
    </source>
</evidence>
<dbReference type="GO" id="GO:0003700">
    <property type="term" value="F:DNA-binding transcription factor activity"/>
    <property type="evidence" value="ECO:0007669"/>
    <property type="project" value="InterPro"/>
</dbReference>